<dbReference type="EMBL" id="ML996159">
    <property type="protein sequence ID" value="KAF2733592.1"/>
    <property type="molecule type" value="Genomic_DNA"/>
</dbReference>
<proteinExistence type="inferred from homology"/>
<feature type="repeat" description="WD" evidence="6">
    <location>
        <begin position="256"/>
        <end position="297"/>
    </location>
</feature>
<evidence type="ECO:0000256" key="5">
    <source>
        <dbReference type="ARBA" id="ARBA00038344"/>
    </source>
</evidence>
<feature type="compositionally biased region" description="Low complexity" evidence="7">
    <location>
        <begin position="9"/>
        <end position="23"/>
    </location>
</feature>
<dbReference type="Gene3D" id="2.130.10.10">
    <property type="entry name" value="YVTN repeat-like/Quinoprotein amine dehydrogenase"/>
    <property type="match status" value="3"/>
</dbReference>
<feature type="region of interest" description="Disordered" evidence="7">
    <location>
        <begin position="1"/>
        <end position="137"/>
    </location>
</feature>
<dbReference type="PANTHER" id="PTHR22852">
    <property type="entry name" value="LETHAL 2 DENTICLELESS PROTEIN RETINOIC ACID-REGULATED NUCLEAR MATRIX-ASSOCIATED PROTEIN"/>
    <property type="match status" value="1"/>
</dbReference>
<dbReference type="PANTHER" id="PTHR22852:SF0">
    <property type="entry name" value="DENTICLELESS PROTEIN HOMOLOG"/>
    <property type="match status" value="1"/>
</dbReference>
<dbReference type="Proteomes" id="UP000799444">
    <property type="component" value="Unassembled WGS sequence"/>
</dbReference>
<comment type="caution">
    <text evidence="8">The sequence shown here is derived from an EMBL/GenBank/DDBJ whole genome shotgun (WGS) entry which is preliminary data.</text>
</comment>
<dbReference type="AlphaFoldDB" id="A0A9P4QTN9"/>
<dbReference type="PROSITE" id="PS50294">
    <property type="entry name" value="WD_REPEATS_REGION"/>
    <property type="match status" value="2"/>
</dbReference>
<dbReference type="PROSITE" id="PS50082">
    <property type="entry name" value="WD_REPEATS_2"/>
    <property type="match status" value="3"/>
</dbReference>
<accession>A0A9P4QTN9</accession>
<dbReference type="InterPro" id="IPR019775">
    <property type="entry name" value="WD40_repeat_CS"/>
</dbReference>
<evidence type="ECO:0000256" key="7">
    <source>
        <dbReference type="SAM" id="MobiDB-lite"/>
    </source>
</evidence>
<dbReference type="GO" id="GO:0005634">
    <property type="term" value="C:nucleus"/>
    <property type="evidence" value="ECO:0007669"/>
    <property type="project" value="TreeGrafter"/>
</dbReference>
<dbReference type="SMART" id="SM00320">
    <property type="entry name" value="WD40"/>
    <property type="match status" value="6"/>
</dbReference>
<evidence type="ECO:0000256" key="2">
    <source>
        <dbReference type="ARBA" id="ARBA00022574"/>
    </source>
</evidence>
<evidence type="ECO:0000313" key="9">
    <source>
        <dbReference type="Proteomes" id="UP000799444"/>
    </source>
</evidence>
<organism evidence="8 9">
    <name type="scientific">Polyplosphaeria fusca</name>
    <dbReference type="NCBI Taxonomy" id="682080"/>
    <lineage>
        <taxon>Eukaryota</taxon>
        <taxon>Fungi</taxon>
        <taxon>Dikarya</taxon>
        <taxon>Ascomycota</taxon>
        <taxon>Pezizomycotina</taxon>
        <taxon>Dothideomycetes</taxon>
        <taxon>Pleosporomycetidae</taxon>
        <taxon>Pleosporales</taxon>
        <taxon>Tetraplosphaeriaceae</taxon>
        <taxon>Polyplosphaeria</taxon>
    </lineage>
</organism>
<reference evidence="8" key="1">
    <citation type="journal article" date="2020" name="Stud. Mycol.">
        <title>101 Dothideomycetes genomes: a test case for predicting lifestyles and emergence of pathogens.</title>
        <authorList>
            <person name="Haridas S."/>
            <person name="Albert R."/>
            <person name="Binder M."/>
            <person name="Bloem J."/>
            <person name="Labutti K."/>
            <person name="Salamov A."/>
            <person name="Andreopoulos B."/>
            <person name="Baker S."/>
            <person name="Barry K."/>
            <person name="Bills G."/>
            <person name="Bluhm B."/>
            <person name="Cannon C."/>
            <person name="Castanera R."/>
            <person name="Culley D."/>
            <person name="Daum C."/>
            <person name="Ezra D."/>
            <person name="Gonzalez J."/>
            <person name="Henrissat B."/>
            <person name="Kuo A."/>
            <person name="Liang C."/>
            <person name="Lipzen A."/>
            <person name="Lutzoni F."/>
            <person name="Magnuson J."/>
            <person name="Mondo S."/>
            <person name="Nolan M."/>
            <person name="Ohm R."/>
            <person name="Pangilinan J."/>
            <person name="Park H.-J."/>
            <person name="Ramirez L."/>
            <person name="Alfaro M."/>
            <person name="Sun H."/>
            <person name="Tritt A."/>
            <person name="Yoshinaga Y."/>
            <person name="Zwiers L.-H."/>
            <person name="Turgeon B."/>
            <person name="Goodwin S."/>
            <person name="Spatafora J."/>
            <person name="Crous P."/>
            <person name="Grigoriev I."/>
        </authorList>
    </citation>
    <scope>NUCLEOTIDE SEQUENCE</scope>
    <source>
        <strain evidence="8">CBS 125425</strain>
    </source>
</reference>
<dbReference type="InterPro" id="IPR036322">
    <property type="entry name" value="WD40_repeat_dom_sf"/>
</dbReference>
<feature type="repeat" description="WD" evidence="6">
    <location>
        <begin position="618"/>
        <end position="648"/>
    </location>
</feature>
<feature type="region of interest" description="Disordered" evidence="7">
    <location>
        <begin position="568"/>
        <end position="598"/>
    </location>
</feature>
<keyword evidence="9" id="KW-1185">Reference proteome</keyword>
<evidence type="ECO:0000256" key="1">
    <source>
        <dbReference type="ARBA" id="ARBA00004906"/>
    </source>
</evidence>
<feature type="repeat" description="WD" evidence="6">
    <location>
        <begin position="298"/>
        <end position="333"/>
    </location>
</feature>
<comment type="similarity">
    <text evidence="5">Belongs to the WD repeat cdt2 family.</text>
</comment>
<evidence type="ECO:0000313" key="8">
    <source>
        <dbReference type="EMBL" id="KAF2733592.1"/>
    </source>
</evidence>
<keyword evidence="4" id="KW-0833">Ubl conjugation pathway</keyword>
<evidence type="ECO:0000256" key="4">
    <source>
        <dbReference type="ARBA" id="ARBA00022786"/>
    </source>
</evidence>
<dbReference type="GO" id="GO:0043161">
    <property type="term" value="P:proteasome-mediated ubiquitin-dependent protein catabolic process"/>
    <property type="evidence" value="ECO:0007669"/>
    <property type="project" value="TreeGrafter"/>
</dbReference>
<dbReference type="PROSITE" id="PS00678">
    <property type="entry name" value="WD_REPEATS_1"/>
    <property type="match status" value="1"/>
</dbReference>
<gene>
    <name evidence="8" type="ORF">EJ04DRAFT_544055</name>
</gene>
<keyword evidence="2 6" id="KW-0853">WD repeat</keyword>
<dbReference type="Pfam" id="PF00400">
    <property type="entry name" value="WD40"/>
    <property type="match status" value="3"/>
</dbReference>
<dbReference type="InterPro" id="IPR001680">
    <property type="entry name" value="WD40_rpt"/>
</dbReference>
<evidence type="ECO:0000256" key="3">
    <source>
        <dbReference type="ARBA" id="ARBA00022737"/>
    </source>
</evidence>
<name>A0A9P4QTN9_9PLEO</name>
<evidence type="ECO:0000256" key="6">
    <source>
        <dbReference type="PROSITE-ProRule" id="PRU00221"/>
    </source>
</evidence>
<feature type="compositionally biased region" description="Basic residues" evidence="7">
    <location>
        <begin position="29"/>
        <end position="38"/>
    </location>
</feature>
<sequence length="683" mass="74707">MSSPSPNYEELLQEPISEILSSSPPHPAAHVRSRKPKKPPPITPKRFTRFFTPRSSVHGPSSSSASQGNSGRQLQELTRTALNRRNNARSTPRKTVKFEDAMAGQEVHTPQVQSRKRKLAYPSPESSPAHSSPSKRSRYALAPPISILEDEHPINPTPIRRLKSLGSTSRILQRSFGGSLAVGRGFVQDHCSLWHDQMAEFYSGPDDYHKLQQRGPPLCTASCNTTSLVAVGDESGHIHLLDADTAFDFIDPHISFKAHTNAIMDLDFSSDDSHMASGSGDQTAQILDVRTQQCLHVLAKHKSSVKQVRFQPGDDKIVATSSRDGCVQIWDLRCKGGSNNIHSVWGPDAPYVGSITTMRAAHDDYGSINVGPVNSKPLMDAVGISEAVSRRGEISVTALSFLPNGRQHLLLTASDASTRVKLWDIRARYPRNGPAVPIATTIQPDSHTRHRQWAINSLALSSDASRFYALSKDNTIYAYSTSHLILGVAPELSSSAASTPPKYSPKGRQGLGPMYGFRHAKLHAGTFFVKASLRRASGDRPELLAVGSTTGCPVLFPTDEKFLLGKTQRQEEESDDLPQVLSENGSKPTLSRASSVSSRFPSSLTDTIPIYSHGTPLVEGHAKEVSSVCWAKNGTLVSISDDRRIRRWMEGPQARQLRVGGETEGRRWGCGWAEASKDINEED</sequence>
<feature type="compositionally biased region" description="Low complexity" evidence="7">
    <location>
        <begin position="122"/>
        <end position="132"/>
    </location>
</feature>
<dbReference type="InterPro" id="IPR051865">
    <property type="entry name" value="WD-repeat_CDT2_adapter"/>
</dbReference>
<dbReference type="InterPro" id="IPR015943">
    <property type="entry name" value="WD40/YVTN_repeat-like_dom_sf"/>
</dbReference>
<comment type="pathway">
    <text evidence="1">Protein modification; protein ubiquitination.</text>
</comment>
<keyword evidence="3" id="KW-0677">Repeat</keyword>
<dbReference type="SUPFAM" id="SSF50978">
    <property type="entry name" value="WD40 repeat-like"/>
    <property type="match status" value="1"/>
</dbReference>
<dbReference type="GO" id="GO:0030674">
    <property type="term" value="F:protein-macromolecule adaptor activity"/>
    <property type="evidence" value="ECO:0007669"/>
    <property type="project" value="TreeGrafter"/>
</dbReference>
<protein>
    <submittedName>
        <fullName evidence="8">WD repeat-containing protein-like protein</fullName>
    </submittedName>
</protein>
<dbReference type="OrthoDB" id="2096344at2759"/>
<feature type="compositionally biased region" description="Low complexity" evidence="7">
    <location>
        <begin position="49"/>
        <end position="89"/>
    </location>
</feature>